<keyword evidence="3" id="KW-1185">Reference proteome</keyword>
<gene>
    <name evidence="2" type="ORF">M404DRAFT_1003320</name>
</gene>
<evidence type="ECO:0000313" key="3">
    <source>
        <dbReference type="Proteomes" id="UP000054217"/>
    </source>
</evidence>
<reference evidence="2 3" key="1">
    <citation type="submission" date="2014-04" db="EMBL/GenBank/DDBJ databases">
        <authorList>
            <consortium name="DOE Joint Genome Institute"/>
            <person name="Kuo A."/>
            <person name="Kohler A."/>
            <person name="Costa M.D."/>
            <person name="Nagy L.G."/>
            <person name="Floudas D."/>
            <person name="Copeland A."/>
            <person name="Barry K.W."/>
            <person name="Cichocki N."/>
            <person name="Veneault-Fourrey C."/>
            <person name="LaButti K."/>
            <person name="Lindquist E.A."/>
            <person name="Lipzen A."/>
            <person name="Lundell T."/>
            <person name="Morin E."/>
            <person name="Murat C."/>
            <person name="Sun H."/>
            <person name="Tunlid A."/>
            <person name="Henrissat B."/>
            <person name="Grigoriev I.V."/>
            <person name="Hibbett D.S."/>
            <person name="Martin F."/>
            <person name="Nordberg H.P."/>
            <person name="Cantor M.N."/>
            <person name="Hua S.X."/>
        </authorList>
    </citation>
    <scope>NUCLEOTIDE SEQUENCE [LARGE SCALE GENOMIC DNA]</scope>
    <source>
        <strain evidence="2 3">Marx 270</strain>
    </source>
</reference>
<protein>
    <recommendedName>
        <fullName evidence="4">Secreted protein</fullName>
    </recommendedName>
</protein>
<dbReference type="Proteomes" id="UP000054217">
    <property type="component" value="Unassembled WGS sequence"/>
</dbReference>
<dbReference type="AlphaFoldDB" id="A0A0C3P0Z9"/>
<feature type="signal peptide" evidence="1">
    <location>
        <begin position="1"/>
        <end position="26"/>
    </location>
</feature>
<evidence type="ECO:0000313" key="2">
    <source>
        <dbReference type="EMBL" id="KIO01029.1"/>
    </source>
</evidence>
<dbReference type="HOGENOM" id="CLU_2794982_0_0_1"/>
<proteinExistence type="predicted"/>
<sequence>MSHYLSLCSFRCLAFMYHMLAKVVLSSHIQPNQVCSKHLVTGLEMRIRSFEHSTAGMNNENPIYALIG</sequence>
<organism evidence="2 3">
    <name type="scientific">Pisolithus tinctorius Marx 270</name>
    <dbReference type="NCBI Taxonomy" id="870435"/>
    <lineage>
        <taxon>Eukaryota</taxon>
        <taxon>Fungi</taxon>
        <taxon>Dikarya</taxon>
        <taxon>Basidiomycota</taxon>
        <taxon>Agaricomycotina</taxon>
        <taxon>Agaricomycetes</taxon>
        <taxon>Agaricomycetidae</taxon>
        <taxon>Boletales</taxon>
        <taxon>Sclerodermatineae</taxon>
        <taxon>Pisolithaceae</taxon>
        <taxon>Pisolithus</taxon>
    </lineage>
</organism>
<dbReference type="InParanoid" id="A0A0C3P0Z9"/>
<evidence type="ECO:0000256" key="1">
    <source>
        <dbReference type="SAM" id="SignalP"/>
    </source>
</evidence>
<dbReference type="EMBL" id="KN831991">
    <property type="protein sequence ID" value="KIO01029.1"/>
    <property type="molecule type" value="Genomic_DNA"/>
</dbReference>
<reference evidence="3" key="2">
    <citation type="submission" date="2015-01" db="EMBL/GenBank/DDBJ databases">
        <title>Evolutionary Origins and Diversification of the Mycorrhizal Mutualists.</title>
        <authorList>
            <consortium name="DOE Joint Genome Institute"/>
            <consortium name="Mycorrhizal Genomics Consortium"/>
            <person name="Kohler A."/>
            <person name="Kuo A."/>
            <person name="Nagy L.G."/>
            <person name="Floudas D."/>
            <person name="Copeland A."/>
            <person name="Barry K.W."/>
            <person name="Cichocki N."/>
            <person name="Veneault-Fourrey C."/>
            <person name="LaButti K."/>
            <person name="Lindquist E.A."/>
            <person name="Lipzen A."/>
            <person name="Lundell T."/>
            <person name="Morin E."/>
            <person name="Murat C."/>
            <person name="Riley R."/>
            <person name="Ohm R."/>
            <person name="Sun H."/>
            <person name="Tunlid A."/>
            <person name="Henrissat B."/>
            <person name="Grigoriev I.V."/>
            <person name="Hibbett D.S."/>
            <person name="Martin F."/>
        </authorList>
    </citation>
    <scope>NUCLEOTIDE SEQUENCE [LARGE SCALE GENOMIC DNA]</scope>
    <source>
        <strain evidence="3">Marx 270</strain>
    </source>
</reference>
<evidence type="ECO:0008006" key="4">
    <source>
        <dbReference type="Google" id="ProtNLM"/>
    </source>
</evidence>
<name>A0A0C3P0Z9_PISTI</name>
<accession>A0A0C3P0Z9</accession>
<feature type="chain" id="PRO_5002180371" description="Secreted protein" evidence="1">
    <location>
        <begin position="27"/>
        <end position="68"/>
    </location>
</feature>
<keyword evidence="1" id="KW-0732">Signal</keyword>